<evidence type="ECO:0000313" key="3">
    <source>
        <dbReference type="EMBL" id="MFH6770699.1"/>
    </source>
</evidence>
<dbReference type="Pfam" id="PF01797">
    <property type="entry name" value="Y1_Tnp"/>
    <property type="match status" value="1"/>
</dbReference>
<protein>
    <submittedName>
        <fullName evidence="3">Transposase</fullName>
    </submittedName>
</protein>
<feature type="domain" description="Transposase IS200-like" evidence="2">
    <location>
        <begin position="34"/>
        <end position="97"/>
    </location>
</feature>
<dbReference type="InterPro" id="IPR002686">
    <property type="entry name" value="Transposase_17"/>
</dbReference>
<proteinExistence type="predicted"/>
<dbReference type="InterPro" id="IPR036515">
    <property type="entry name" value="Transposase_17_sf"/>
</dbReference>
<dbReference type="Proteomes" id="UP001610100">
    <property type="component" value="Unassembled WGS sequence"/>
</dbReference>
<dbReference type="PANTHER" id="PTHR36966">
    <property type="entry name" value="REP-ASSOCIATED TYROSINE TRANSPOSASE"/>
    <property type="match status" value="1"/>
</dbReference>
<reference evidence="3 4" key="1">
    <citation type="submission" date="2024-02" db="EMBL/GenBank/DDBJ databases">
        <title>A Gaetbulibacter species isolated from tidal flats and genomic insights of their niches.</title>
        <authorList>
            <person name="Ye Y."/>
        </authorList>
    </citation>
    <scope>NUCLEOTIDE SEQUENCE [LARGE SCALE GENOMIC DNA]</scope>
    <source>
        <strain evidence="3 4">KYW382</strain>
    </source>
</reference>
<keyword evidence="1" id="KW-0812">Transmembrane</keyword>
<name>A0ABW7MVH8_9FLAO</name>
<accession>A0ABW7MVH8</accession>
<evidence type="ECO:0000313" key="4">
    <source>
        <dbReference type="Proteomes" id="UP001610100"/>
    </source>
</evidence>
<dbReference type="Gene3D" id="3.30.70.1290">
    <property type="entry name" value="Transposase IS200-like"/>
    <property type="match status" value="1"/>
</dbReference>
<keyword evidence="1" id="KW-0472">Membrane</keyword>
<keyword evidence="1" id="KW-1133">Transmembrane helix</keyword>
<dbReference type="EMBL" id="JBAWKB010000001">
    <property type="protein sequence ID" value="MFH6770699.1"/>
    <property type="molecule type" value="Genomic_DNA"/>
</dbReference>
<feature type="transmembrane region" description="Helical" evidence="1">
    <location>
        <begin position="12"/>
        <end position="32"/>
    </location>
</feature>
<dbReference type="NCBIfam" id="NF047646">
    <property type="entry name" value="REP_Tyr_transpos"/>
    <property type="match status" value="1"/>
</dbReference>
<gene>
    <name evidence="3" type="ORF">V8G58_02045</name>
</gene>
<organism evidence="3 4">
    <name type="scientific">Gaetbulibacter aestuarii</name>
    <dbReference type="NCBI Taxonomy" id="1502358"/>
    <lineage>
        <taxon>Bacteria</taxon>
        <taxon>Pseudomonadati</taxon>
        <taxon>Bacteroidota</taxon>
        <taxon>Flavobacteriia</taxon>
        <taxon>Flavobacteriales</taxon>
        <taxon>Flavobacteriaceae</taxon>
        <taxon>Gaetbulibacter</taxon>
    </lineage>
</organism>
<dbReference type="RefSeq" id="WP_344739145.1">
    <property type="nucleotide sequence ID" value="NZ_BAABAY010000001.1"/>
</dbReference>
<dbReference type="SUPFAM" id="SSF143422">
    <property type="entry name" value="Transposase IS200-like"/>
    <property type="match status" value="1"/>
</dbReference>
<evidence type="ECO:0000259" key="2">
    <source>
        <dbReference type="Pfam" id="PF01797"/>
    </source>
</evidence>
<dbReference type="InterPro" id="IPR052715">
    <property type="entry name" value="RAYT_transposase"/>
</dbReference>
<comment type="caution">
    <text evidence="3">The sequence shown here is derived from an EMBL/GenBank/DDBJ whole genome shotgun (WGS) entry which is preliminary data.</text>
</comment>
<dbReference type="PANTHER" id="PTHR36966:SF1">
    <property type="entry name" value="REP-ASSOCIATED TYROSINE TRANSPOSASE"/>
    <property type="match status" value="1"/>
</dbReference>
<keyword evidence="4" id="KW-1185">Reference proteome</keyword>
<sequence>MSRKYKFHNKSGIYFVSFATVYWLDVFIRQIYFDVLVESVNYCRTNKNMELFCYCFMPSHVHFIFRSKSNQPMELLRDFKKFTTKKMIQTIAENPKESRREWLLWMFERAGKEKTNGNRYQFWQHHNHPLELWSEKIMRQKINYIHKNPVVSGFVIDPTDWKYSSAKNFQGNKTVLEIDDIGFFS</sequence>
<evidence type="ECO:0000256" key="1">
    <source>
        <dbReference type="SAM" id="Phobius"/>
    </source>
</evidence>